<reference evidence="1" key="1">
    <citation type="journal article" date="2019" name="bioRxiv">
        <title>The Genome of the Zebra Mussel, Dreissena polymorpha: A Resource for Invasive Species Research.</title>
        <authorList>
            <person name="McCartney M.A."/>
            <person name="Auch B."/>
            <person name="Kono T."/>
            <person name="Mallez S."/>
            <person name="Zhang Y."/>
            <person name="Obille A."/>
            <person name="Becker A."/>
            <person name="Abrahante J.E."/>
            <person name="Garbe J."/>
            <person name="Badalamenti J.P."/>
            <person name="Herman A."/>
            <person name="Mangelson H."/>
            <person name="Liachko I."/>
            <person name="Sullivan S."/>
            <person name="Sone E.D."/>
            <person name="Koren S."/>
            <person name="Silverstein K.A.T."/>
            <person name="Beckman K.B."/>
            <person name="Gohl D.M."/>
        </authorList>
    </citation>
    <scope>NUCLEOTIDE SEQUENCE</scope>
    <source>
        <strain evidence="1">Duluth1</strain>
        <tissue evidence="1">Whole animal</tissue>
    </source>
</reference>
<comment type="caution">
    <text evidence="1">The sequence shown here is derived from an EMBL/GenBank/DDBJ whole genome shotgun (WGS) entry which is preliminary data.</text>
</comment>
<sequence length="119" mass="13708">MRGASTYTRVYTALQRLQEVKFTTMEISFHDSSILDVSMEVIIDCNNNEVPKGKPRPFVRIIQTLGAIFKIRRKKFVEIHGRLHQAWDDYEEEKLSTTDLLRTISHINALGPSTAVHHV</sequence>
<dbReference type="AlphaFoldDB" id="A0A9D4S5A4"/>
<name>A0A9D4S5A4_DREPO</name>
<evidence type="ECO:0000313" key="1">
    <source>
        <dbReference type="EMBL" id="KAH3892126.1"/>
    </source>
</evidence>
<keyword evidence="2" id="KW-1185">Reference proteome</keyword>
<reference evidence="1" key="2">
    <citation type="submission" date="2020-11" db="EMBL/GenBank/DDBJ databases">
        <authorList>
            <person name="McCartney M.A."/>
            <person name="Auch B."/>
            <person name="Kono T."/>
            <person name="Mallez S."/>
            <person name="Becker A."/>
            <person name="Gohl D.M."/>
            <person name="Silverstein K.A.T."/>
            <person name="Koren S."/>
            <person name="Bechman K.B."/>
            <person name="Herman A."/>
            <person name="Abrahante J.E."/>
            <person name="Garbe J."/>
        </authorList>
    </citation>
    <scope>NUCLEOTIDE SEQUENCE</scope>
    <source>
        <strain evidence="1">Duluth1</strain>
        <tissue evidence="1">Whole animal</tissue>
    </source>
</reference>
<dbReference type="Proteomes" id="UP000828390">
    <property type="component" value="Unassembled WGS sequence"/>
</dbReference>
<evidence type="ECO:0000313" key="2">
    <source>
        <dbReference type="Proteomes" id="UP000828390"/>
    </source>
</evidence>
<protein>
    <submittedName>
        <fullName evidence="1">Uncharacterized protein</fullName>
    </submittedName>
</protein>
<dbReference type="EMBL" id="JAIWYP010000001">
    <property type="protein sequence ID" value="KAH3892126.1"/>
    <property type="molecule type" value="Genomic_DNA"/>
</dbReference>
<gene>
    <name evidence="1" type="ORF">DPMN_016238</name>
</gene>
<proteinExistence type="predicted"/>
<organism evidence="1 2">
    <name type="scientific">Dreissena polymorpha</name>
    <name type="common">Zebra mussel</name>
    <name type="synonym">Mytilus polymorpha</name>
    <dbReference type="NCBI Taxonomy" id="45954"/>
    <lineage>
        <taxon>Eukaryota</taxon>
        <taxon>Metazoa</taxon>
        <taxon>Spiralia</taxon>
        <taxon>Lophotrochozoa</taxon>
        <taxon>Mollusca</taxon>
        <taxon>Bivalvia</taxon>
        <taxon>Autobranchia</taxon>
        <taxon>Heteroconchia</taxon>
        <taxon>Euheterodonta</taxon>
        <taxon>Imparidentia</taxon>
        <taxon>Neoheterodontei</taxon>
        <taxon>Myida</taxon>
        <taxon>Dreissenoidea</taxon>
        <taxon>Dreissenidae</taxon>
        <taxon>Dreissena</taxon>
    </lineage>
</organism>
<accession>A0A9D4S5A4</accession>